<dbReference type="InterPro" id="IPR004518">
    <property type="entry name" value="MazG-like_dom"/>
</dbReference>
<dbReference type="CDD" id="cd11532">
    <property type="entry name" value="NTP-PPase_COG4997"/>
    <property type="match status" value="1"/>
</dbReference>
<dbReference type="Pfam" id="PF03819">
    <property type="entry name" value="MazG"/>
    <property type="match status" value="1"/>
</dbReference>
<dbReference type="Gene3D" id="1.10.287.1080">
    <property type="entry name" value="MazG-like"/>
    <property type="match status" value="1"/>
</dbReference>
<evidence type="ECO:0000313" key="2">
    <source>
        <dbReference type="EMBL" id="WPX97981.1"/>
    </source>
</evidence>
<organism evidence="2 3">
    <name type="scientific">Candidatus Fokinia crypta</name>
    <dbReference type="NCBI Taxonomy" id="1920990"/>
    <lineage>
        <taxon>Bacteria</taxon>
        <taxon>Pseudomonadati</taxon>
        <taxon>Pseudomonadota</taxon>
        <taxon>Alphaproteobacteria</taxon>
        <taxon>Rickettsiales</taxon>
        <taxon>Candidatus Midichloriaceae</taxon>
        <taxon>Candidatus Fokinia</taxon>
    </lineage>
</organism>
<name>A0ABZ0URU7_9RICK</name>
<reference evidence="2" key="1">
    <citation type="submission" date="2022-10" db="EMBL/GenBank/DDBJ databases">
        <title>Host association and intracellularity evolved multiple times independently in the Rickettsiales.</title>
        <authorList>
            <person name="Castelli M."/>
            <person name="Nardi T."/>
            <person name="Gammuto L."/>
            <person name="Bellinzona G."/>
            <person name="Sabaneyeva E."/>
            <person name="Potekhin A."/>
            <person name="Serra V."/>
            <person name="Petroni G."/>
            <person name="Sassera D."/>
        </authorList>
    </citation>
    <scope>NUCLEOTIDE SEQUENCE [LARGE SCALE GENOMIC DNA]</scope>
    <source>
        <strain evidence="2">US_Bl 11III1</strain>
    </source>
</reference>
<dbReference type="InterPro" id="IPR038735">
    <property type="entry name" value="MSMEG_1276-like_NTP-PPase_dom"/>
</dbReference>
<dbReference type="RefSeq" id="WP_323721959.1">
    <property type="nucleotide sequence ID" value="NZ_CP110343.1"/>
</dbReference>
<sequence>MSKYKRFALNKLIRSKLNADSDLIKYGCKLEFVVLDENEYENSLKAKLMEEAQEVIDSKDKDELIEEMGDLLEVISAISSFYNISLDEVEKRKEEKKAKKGGFEERIFAKHLDIPSDCSKISYYKERPTKYPEIELL</sequence>
<accession>A0ABZ0URU7</accession>
<gene>
    <name evidence="2" type="ORF">Fokcrypt_00508</name>
</gene>
<evidence type="ECO:0000259" key="1">
    <source>
        <dbReference type="Pfam" id="PF03819"/>
    </source>
</evidence>
<proteinExistence type="predicted"/>
<evidence type="ECO:0000313" key="3">
    <source>
        <dbReference type="Proteomes" id="UP001325140"/>
    </source>
</evidence>
<feature type="domain" description="NTP pyrophosphohydrolase MazG-like" evidence="1">
    <location>
        <begin position="42"/>
        <end position="97"/>
    </location>
</feature>
<protein>
    <submittedName>
        <fullName evidence="2">MazG nucleotide pyrophosphohydrolase domain protein</fullName>
    </submittedName>
</protein>
<dbReference type="SUPFAM" id="SSF101386">
    <property type="entry name" value="all-alpha NTP pyrophosphatases"/>
    <property type="match status" value="1"/>
</dbReference>
<keyword evidence="3" id="KW-1185">Reference proteome</keyword>
<dbReference type="Proteomes" id="UP001325140">
    <property type="component" value="Chromosome"/>
</dbReference>
<dbReference type="EMBL" id="CP110343">
    <property type="protein sequence ID" value="WPX97981.1"/>
    <property type="molecule type" value="Genomic_DNA"/>
</dbReference>